<dbReference type="PRINTS" id="PR00111">
    <property type="entry name" value="ABHYDROLASE"/>
</dbReference>
<feature type="domain" description="AB hydrolase-1" evidence="1">
    <location>
        <begin position="19"/>
        <end position="238"/>
    </location>
</feature>
<evidence type="ECO:0000313" key="3">
    <source>
        <dbReference type="Proteomes" id="UP000184389"/>
    </source>
</evidence>
<dbReference type="RefSeq" id="WP_072744132.1">
    <property type="nucleotide sequence ID" value="NZ_FQXR01000006.1"/>
</dbReference>
<dbReference type="AlphaFoldDB" id="A0A1M5X4N6"/>
<reference evidence="2 3" key="1">
    <citation type="submission" date="2016-11" db="EMBL/GenBank/DDBJ databases">
        <authorList>
            <person name="Jaros S."/>
            <person name="Januszkiewicz K."/>
            <person name="Wedrychowicz H."/>
        </authorList>
    </citation>
    <scope>NUCLEOTIDE SEQUENCE [LARGE SCALE GENOMIC DNA]</scope>
    <source>
        <strain evidence="2 3">DSM 13106</strain>
    </source>
</reference>
<dbReference type="Proteomes" id="UP000184389">
    <property type="component" value="Unassembled WGS sequence"/>
</dbReference>
<dbReference type="PANTHER" id="PTHR46438">
    <property type="entry name" value="ALPHA/BETA-HYDROLASES SUPERFAMILY PROTEIN"/>
    <property type="match status" value="1"/>
</dbReference>
<dbReference type="PANTHER" id="PTHR46438:SF11">
    <property type="entry name" value="LIPASE-RELATED"/>
    <property type="match status" value="1"/>
</dbReference>
<dbReference type="InterPro" id="IPR000073">
    <property type="entry name" value="AB_hydrolase_1"/>
</dbReference>
<dbReference type="EMBL" id="FQXR01000006">
    <property type="protein sequence ID" value="SHH94193.1"/>
    <property type="molecule type" value="Genomic_DNA"/>
</dbReference>
<name>A0A1M5X4N6_9FIRM</name>
<gene>
    <name evidence="2" type="ORF">SAMN02745180_01448</name>
</gene>
<keyword evidence="3" id="KW-1185">Reference proteome</keyword>
<evidence type="ECO:0000259" key="1">
    <source>
        <dbReference type="Pfam" id="PF00561"/>
    </source>
</evidence>
<dbReference type="SUPFAM" id="SSF53474">
    <property type="entry name" value="alpha/beta-Hydrolases"/>
    <property type="match status" value="1"/>
</dbReference>
<protein>
    <submittedName>
        <fullName evidence="2">Pimeloyl-ACP methyl ester carboxylesterase</fullName>
    </submittedName>
</protein>
<dbReference type="Pfam" id="PF00561">
    <property type="entry name" value="Abhydrolase_1"/>
    <property type="match status" value="1"/>
</dbReference>
<dbReference type="STRING" id="1123281.SAMN02745180_01448"/>
<sequence length="255" mass="29036">MKVNIEGIDINYIVEGNGPNVLLLHGWGANIDTMMPIFNLLVKNFRVYAIDFPGFGQSEEPSEVFGVYDYARVAKKFIDNFNMDEVILIGHSFGGRVSIVLSSQYKNIVKKMILIDSAGLIPKRGAKYYIKVYSFKILRAVYNILFFWIDKKERMEKFYKKFGSTDYQNSSGIMRKVLVKVVNEDLKPLLKEIEASTLLIWGDKDTATPLYMGKIMENEIRDSGLVVLEGAGHYSYLDSFGRFSIILETFLLGGE</sequence>
<dbReference type="OrthoDB" id="9775557at2"/>
<dbReference type="Gene3D" id="3.40.50.1820">
    <property type="entry name" value="alpha/beta hydrolase"/>
    <property type="match status" value="1"/>
</dbReference>
<dbReference type="InterPro" id="IPR029058">
    <property type="entry name" value="AB_hydrolase_fold"/>
</dbReference>
<proteinExistence type="predicted"/>
<evidence type="ECO:0000313" key="2">
    <source>
        <dbReference type="EMBL" id="SHH94193.1"/>
    </source>
</evidence>
<organism evidence="2 3">
    <name type="scientific">Sporanaerobacter acetigenes DSM 13106</name>
    <dbReference type="NCBI Taxonomy" id="1123281"/>
    <lineage>
        <taxon>Bacteria</taxon>
        <taxon>Bacillati</taxon>
        <taxon>Bacillota</taxon>
        <taxon>Tissierellia</taxon>
        <taxon>Tissierellales</taxon>
        <taxon>Sporanaerobacteraceae</taxon>
        <taxon>Sporanaerobacter</taxon>
    </lineage>
</organism>
<accession>A0A1M5X4N6</accession>